<keyword evidence="1" id="KW-0723">Serine/threonine-protein kinase</keyword>
<keyword evidence="4" id="KW-0418">Kinase</keyword>
<dbReference type="SUPFAM" id="SSF56112">
    <property type="entry name" value="Protein kinase-like (PK-like)"/>
    <property type="match status" value="1"/>
</dbReference>
<dbReference type="PROSITE" id="PS00108">
    <property type="entry name" value="PROTEIN_KINASE_ST"/>
    <property type="match status" value="1"/>
</dbReference>
<dbReference type="Proteomes" id="UP000663831">
    <property type="component" value="Unassembled WGS sequence"/>
</dbReference>
<feature type="cross-link" description="Glycyl lysine isopeptide (Lys-Gly) (interchain with G-Cter in SUMO2)" evidence="8">
    <location>
        <position position="80"/>
    </location>
</feature>
<keyword evidence="2" id="KW-0808">Transferase</keyword>
<keyword evidence="5 7" id="KW-0067">ATP-binding</keyword>
<proteinExistence type="predicted"/>
<dbReference type="InterPro" id="IPR011009">
    <property type="entry name" value="Kinase-like_dom_sf"/>
</dbReference>
<evidence type="ECO:0000256" key="8">
    <source>
        <dbReference type="PIRSR" id="PIRSR630616-3"/>
    </source>
</evidence>
<dbReference type="OrthoDB" id="10252171at2759"/>
<dbReference type="Gene3D" id="1.10.510.10">
    <property type="entry name" value="Transferase(Phosphotransferase) domain 1"/>
    <property type="match status" value="1"/>
</dbReference>
<sequence length="101" mass="11677">MRSLSENTNSSKEYIIKLHAHHEEPGRLFLVMELAEHGDLQEYLKTHGPLDESLTRHIAWQVYQAVAFTHSMRVTHRDLKPENILITSLDPFLVKIADFGL</sequence>
<protein>
    <recommendedName>
        <fullName evidence="9">Protein kinase domain-containing protein</fullName>
    </recommendedName>
</protein>
<dbReference type="SMART" id="SM00220">
    <property type="entry name" value="S_TKc"/>
    <property type="match status" value="1"/>
</dbReference>
<dbReference type="AlphaFoldDB" id="A0A8H3GEZ2"/>
<dbReference type="PROSITE" id="PS50011">
    <property type="entry name" value="PROTEIN_KINASE_DOM"/>
    <property type="match status" value="1"/>
</dbReference>
<dbReference type="InterPro" id="IPR008271">
    <property type="entry name" value="Ser/Thr_kinase_AS"/>
</dbReference>
<evidence type="ECO:0000256" key="4">
    <source>
        <dbReference type="ARBA" id="ARBA00022777"/>
    </source>
</evidence>
<reference evidence="10" key="1">
    <citation type="submission" date="2021-01" db="EMBL/GenBank/DDBJ databases">
        <authorList>
            <person name="Kaushik A."/>
        </authorList>
    </citation>
    <scope>NUCLEOTIDE SEQUENCE</scope>
    <source>
        <strain evidence="10">AG3-1AP</strain>
    </source>
</reference>
<feature type="binding site" evidence="7">
    <location>
        <position position="98"/>
    </location>
    <ligand>
        <name>ATP</name>
        <dbReference type="ChEBI" id="CHEBI:30616"/>
    </ligand>
</feature>
<dbReference type="InterPro" id="IPR030616">
    <property type="entry name" value="Aur-like"/>
</dbReference>
<evidence type="ECO:0000256" key="5">
    <source>
        <dbReference type="ARBA" id="ARBA00022840"/>
    </source>
</evidence>
<feature type="active site" description="Proton acceptor" evidence="6">
    <location>
        <position position="78"/>
    </location>
</feature>
<evidence type="ECO:0000256" key="7">
    <source>
        <dbReference type="PIRSR" id="PIRSR630616-2"/>
    </source>
</evidence>
<evidence type="ECO:0000256" key="3">
    <source>
        <dbReference type="ARBA" id="ARBA00022741"/>
    </source>
</evidence>
<evidence type="ECO:0000313" key="10">
    <source>
        <dbReference type="EMBL" id="CAE6447497.1"/>
    </source>
</evidence>
<evidence type="ECO:0000256" key="2">
    <source>
        <dbReference type="ARBA" id="ARBA00022679"/>
    </source>
</evidence>
<gene>
    <name evidence="10" type="ORF">RDB_LOCUS61646</name>
</gene>
<keyword evidence="3 7" id="KW-0547">Nucleotide-binding</keyword>
<evidence type="ECO:0000256" key="1">
    <source>
        <dbReference type="ARBA" id="ARBA00022527"/>
    </source>
</evidence>
<name>A0A8H3GEZ2_9AGAM</name>
<evidence type="ECO:0000259" key="9">
    <source>
        <dbReference type="PROSITE" id="PS50011"/>
    </source>
</evidence>
<feature type="binding site" evidence="7">
    <location>
        <begin position="82"/>
        <end position="83"/>
    </location>
    <ligand>
        <name>ATP</name>
        <dbReference type="ChEBI" id="CHEBI:30616"/>
    </ligand>
</feature>
<organism evidence="10 11">
    <name type="scientific">Rhizoctonia solani</name>
    <dbReference type="NCBI Taxonomy" id="456999"/>
    <lineage>
        <taxon>Eukaryota</taxon>
        <taxon>Fungi</taxon>
        <taxon>Dikarya</taxon>
        <taxon>Basidiomycota</taxon>
        <taxon>Agaricomycotina</taxon>
        <taxon>Agaricomycetes</taxon>
        <taxon>Cantharellales</taxon>
        <taxon>Ceratobasidiaceae</taxon>
        <taxon>Rhizoctonia</taxon>
    </lineage>
</organism>
<dbReference type="EMBL" id="CAJMWV010001839">
    <property type="protein sequence ID" value="CAE6447497.1"/>
    <property type="molecule type" value="Genomic_DNA"/>
</dbReference>
<feature type="binding site" evidence="7">
    <location>
        <begin position="33"/>
        <end position="35"/>
    </location>
    <ligand>
        <name>ATP</name>
        <dbReference type="ChEBI" id="CHEBI:30616"/>
    </ligand>
</feature>
<dbReference type="InterPro" id="IPR000719">
    <property type="entry name" value="Prot_kinase_dom"/>
</dbReference>
<dbReference type="GO" id="GO:0005524">
    <property type="term" value="F:ATP binding"/>
    <property type="evidence" value="ECO:0007669"/>
    <property type="project" value="UniProtKB-KW"/>
</dbReference>
<dbReference type="GO" id="GO:0004674">
    <property type="term" value="F:protein serine/threonine kinase activity"/>
    <property type="evidence" value="ECO:0007669"/>
    <property type="project" value="UniProtKB-KW"/>
</dbReference>
<dbReference type="Pfam" id="PF00069">
    <property type="entry name" value="Pkinase"/>
    <property type="match status" value="1"/>
</dbReference>
<evidence type="ECO:0000313" key="11">
    <source>
        <dbReference type="Proteomes" id="UP000663831"/>
    </source>
</evidence>
<feature type="domain" description="Protein kinase" evidence="9">
    <location>
        <begin position="1"/>
        <end position="101"/>
    </location>
</feature>
<comment type="caution">
    <text evidence="10">The sequence shown here is derived from an EMBL/GenBank/DDBJ whole genome shotgun (WGS) entry which is preliminary data.</text>
</comment>
<evidence type="ECO:0000256" key="6">
    <source>
        <dbReference type="PIRSR" id="PIRSR630616-1"/>
    </source>
</evidence>
<accession>A0A8H3GEZ2</accession>
<dbReference type="PANTHER" id="PTHR24350">
    <property type="entry name" value="SERINE/THREONINE-PROTEIN KINASE IAL-RELATED"/>
    <property type="match status" value="1"/>
</dbReference>